<evidence type="ECO:0008006" key="4">
    <source>
        <dbReference type="Google" id="ProtNLM"/>
    </source>
</evidence>
<feature type="signal peptide" evidence="1">
    <location>
        <begin position="1"/>
        <end position="18"/>
    </location>
</feature>
<dbReference type="Proteomes" id="UP000019276">
    <property type="component" value="Unassembled WGS sequence"/>
</dbReference>
<keyword evidence="1" id="KW-0732">Signal</keyword>
<dbReference type="EMBL" id="ARZY01000038">
    <property type="protein sequence ID" value="EWH08722.1"/>
    <property type="molecule type" value="Genomic_DNA"/>
</dbReference>
<proteinExistence type="predicted"/>
<dbReference type="AlphaFoldDB" id="W7QIG7"/>
<evidence type="ECO:0000256" key="1">
    <source>
        <dbReference type="SAM" id="SignalP"/>
    </source>
</evidence>
<organism evidence="2 3">
    <name type="scientific">Catenovulum agarivorans DS-2</name>
    <dbReference type="NCBI Taxonomy" id="1328313"/>
    <lineage>
        <taxon>Bacteria</taxon>
        <taxon>Pseudomonadati</taxon>
        <taxon>Pseudomonadota</taxon>
        <taxon>Gammaproteobacteria</taxon>
        <taxon>Alteromonadales</taxon>
        <taxon>Alteromonadaceae</taxon>
        <taxon>Catenovulum</taxon>
    </lineage>
</organism>
<comment type="caution">
    <text evidence="2">The sequence shown here is derived from an EMBL/GenBank/DDBJ whole genome shotgun (WGS) entry which is preliminary data.</text>
</comment>
<keyword evidence="3" id="KW-1185">Reference proteome</keyword>
<evidence type="ECO:0000313" key="2">
    <source>
        <dbReference type="EMBL" id="EWH08722.1"/>
    </source>
</evidence>
<gene>
    <name evidence="2" type="ORF">DS2_15849</name>
</gene>
<reference evidence="2 3" key="1">
    <citation type="journal article" date="2014" name="Genome Announc.">
        <title>Draft Genome Sequence of the Agar-Degrading Bacterium Catenovulum sp. Strain DS-2, Isolated from Intestines of Haliotis diversicolor.</title>
        <authorList>
            <person name="Shan D."/>
            <person name="Li X."/>
            <person name="Gu Z."/>
            <person name="Wei G."/>
            <person name="Gao Z."/>
            <person name="Shao Z."/>
        </authorList>
    </citation>
    <scope>NUCLEOTIDE SEQUENCE [LARGE SCALE GENOMIC DNA]</scope>
    <source>
        <strain evidence="2 3">DS-2</strain>
    </source>
</reference>
<accession>W7QIG7</accession>
<sequence length="247" mass="26432">MKKALLVSAIISTLTACGSSGNSATSINNYQSVKITSSNSAEVASASAAIVFDSLASEFADIVTAVKQSKKVNYQSFVNTNNIIHLTKTAFEQQNSDFVSGIKRSDTLTCRLSGSMDIEASIASPYKITKGDYITTKMSNCNQGFGTSSGLMTMTFLSDSSQNFFIGSGDFNTKIQISFDQFTMSESGANAVANGEFVLELNQQSQGYSSKMTTNQFSVTSIDSGIEQVLADFTTVTNLDLIRPLVQ</sequence>
<name>W7QIG7_9ALTE</name>
<dbReference type="STRING" id="1328313.DS2_15849"/>
<feature type="chain" id="PRO_5004898270" description="Lipoprotein" evidence="1">
    <location>
        <begin position="19"/>
        <end position="247"/>
    </location>
</feature>
<protein>
    <recommendedName>
        <fullName evidence="4">Lipoprotein</fullName>
    </recommendedName>
</protein>
<evidence type="ECO:0000313" key="3">
    <source>
        <dbReference type="Proteomes" id="UP000019276"/>
    </source>
</evidence>
<dbReference type="PROSITE" id="PS51257">
    <property type="entry name" value="PROKAR_LIPOPROTEIN"/>
    <property type="match status" value="1"/>
</dbReference>
<dbReference type="RefSeq" id="WP_035015853.1">
    <property type="nucleotide sequence ID" value="NZ_ARZY01000038.1"/>
</dbReference>